<protein>
    <submittedName>
        <fullName evidence="1">Uncharacterized protein</fullName>
    </submittedName>
</protein>
<name>A0A6A6L5P6_HEVBR</name>
<organism evidence="1 2">
    <name type="scientific">Hevea brasiliensis</name>
    <name type="common">Para rubber tree</name>
    <name type="synonym">Siphonia brasiliensis</name>
    <dbReference type="NCBI Taxonomy" id="3981"/>
    <lineage>
        <taxon>Eukaryota</taxon>
        <taxon>Viridiplantae</taxon>
        <taxon>Streptophyta</taxon>
        <taxon>Embryophyta</taxon>
        <taxon>Tracheophyta</taxon>
        <taxon>Spermatophyta</taxon>
        <taxon>Magnoliopsida</taxon>
        <taxon>eudicotyledons</taxon>
        <taxon>Gunneridae</taxon>
        <taxon>Pentapetalae</taxon>
        <taxon>rosids</taxon>
        <taxon>fabids</taxon>
        <taxon>Malpighiales</taxon>
        <taxon>Euphorbiaceae</taxon>
        <taxon>Crotonoideae</taxon>
        <taxon>Micrandreae</taxon>
        <taxon>Hevea</taxon>
    </lineage>
</organism>
<proteinExistence type="predicted"/>
<dbReference type="AlphaFoldDB" id="A0A6A6L5P6"/>
<evidence type="ECO:0000313" key="2">
    <source>
        <dbReference type="Proteomes" id="UP000467840"/>
    </source>
</evidence>
<comment type="caution">
    <text evidence="1">The sequence shown here is derived from an EMBL/GenBank/DDBJ whole genome shotgun (WGS) entry which is preliminary data.</text>
</comment>
<gene>
    <name evidence="1" type="ORF">GH714_035395</name>
</gene>
<keyword evidence="2" id="KW-1185">Reference proteome</keyword>
<dbReference type="Proteomes" id="UP000467840">
    <property type="component" value="Chromosome 7"/>
</dbReference>
<evidence type="ECO:0000313" key="1">
    <source>
        <dbReference type="EMBL" id="KAF2295957.1"/>
    </source>
</evidence>
<reference evidence="1 2" key="1">
    <citation type="journal article" date="2020" name="Mol. Plant">
        <title>The Chromosome-Based Rubber Tree Genome Provides New Insights into Spurge Genome Evolution and Rubber Biosynthesis.</title>
        <authorList>
            <person name="Liu J."/>
            <person name="Shi C."/>
            <person name="Shi C.C."/>
            <person name="Li W."/>
            <person name="Zhang Q.J."/>
            <person name="Zhang Y."/>
            <person name="Li K."/>
            <person name="Lu H.F."/>
            <person name="Shi C."/>
            <person name="Zhu S.T."/>
            <person name="Xiao Z.Y."/>
            <person name="Nan H."/>
            <person name="Yue Y."/>
            <person name="Zhu X.G."/>
            <person name="Wu Y."/>
            <person name="Hong X.N."/>
            <person name="Fan G.Y."/>
            <person name="Tong Y."/>
            <person name="Zhang D."/>
            <person name="Mao C.L."/>
            <person name="Liu Y.L."/>
            <person name="Hao S.J."/>
            <person name="Liu W.Q."/>
            <person name="Lv M.Q."/>
            <person name="Zhang H.B."/>
            <person name="Liu Y."/>
            <person name="Hu-Tang G.R."/>
            <person name="Wang J.P."/>
            <person name="Wang J.H."/>
            <person name="Sun Y.H."/>
            <person name="Ni S.B."/>
            <person name="Chen W.B."/>
            <person name="Zhang X.C."/>
            <person name="Jiao Y.N."/>
            <person name="Eichler E.E."/>
            <person name="Li G.H."/>
            <person name="Liu X."/>
            <person name="Gao L.Z."/>
        </authorList>
    </citation>
    <scope>NUCLEOTIDE SEQUENCE [LARGE SCALE GENOMIC DNA]</scope>
    <source>
        <strain evidence="2">cv. GT1</strain>
        <tissue evidence="1">Leaf</tissue>
    </source>
</reference>
<accession>A0A6A6L5P6</accession>
<dbReference type="EMBL" id="JAAGAX010000013">
    <property type="protein sequence ID" value="KAF2295957.1"/>
    <property type="molecule type" value="Genomic_DNA"/>
</dbReference>
<sequence length="88" mass="9441">MKKLELSERDGLEEGISGINGWAWFEDSGSLGAWGNDFDEIEGLGVGLEEYAASLDGDCGSHEEDASGIWEDIGTILCDTLGSHEVFT</sequence>